<keyword evidence="3" id="KW-1185">Reference proteome</keyword>
<dbReference type="EMBL" id="SOHA01000015">
    <property type="protein sequence ID" value="TFD31483.1"/>
    <property type="molecule type" value="Genomic_DNA"/>
</dbReference>
<organism evidence="2 3">
    <name type="scientific">Cryobacterium cryoconiti</name>
    <dbReference type="NCBI Taxonomy" id="1259239"/>
    <lineage>
        <taxon>Bacteria</taxon>
        <taxon>Bacillati</taxon>
        <taxon>Actinomycetota</taxon>
        <taxon>Actinomycetes</taxon>
        <taxon>Micrococcales</taxon>
        <taxon>Microbacteriaceae</taxon>
        <taxon>Cryobacterium</taxon>
    </lineage>
</organism>
<feature type="transmembrane region" description="Helical" evidence="1">
    <location>
        <begin position="72"/>
        <end position="93"/>
    </location>
</feature>
<name>A0A4Y8K207_9MICO</name>
<evidence type="ECO:0000313" key="2">
    <source>
        <dbReference type="EMBL" id="TFD31483.1"/>
    </source>
</evidence>
<dbReference type="AlphaFoldDB" id="A0A4Y8K207"/>
<proteinExistence type="predicted"/>
<accession>A0A4Y8K207</accession>
<comment type="caution">
    <text evidence="2">The sequence shown here is derived from an EMBL/GenBank/DDBJ whole genome shotgun (WGS) entry which is preliminary data.</text>
</comment>
<feature type="transmembrane region" description="Helical" evidence="1">
    <location>
        <begin position="357"/>
        <end position="376"/>
    </location>
</feature>
<keyword evidence="1" id="KW-1133">Transmembrane helix</keyword>
<dbReference type="Pfam" id="PF06772">
    <property type="entry name" value="LtrA"/>
    <property type="match status" value="1"/>
</dbReference>
<dbReference type="PANTHER" id="PTHR36840">
    <property type="entry name" value="BLL5714 PROTEIN"/>
    <property type="match status" value="1"/>
</dbReference>
<keyword evidence="1" id="KW-0812">Transmembrane</keyword>
<feature type="transmembrane region" description="Helical" evidence="1">
    <location>
        <begin position="227"/>
        <end position="247"/>
    </location>
</feature>
<dbReference type="OrthoDB" id="7698234at2"/>
<feature type="transmembrane region" description="Helical" evidence="1">
    <location>
        <begin position="12"/>
        <end position="30"/>
    </location>
</feature>
<feature type="transmembrane region" description="Helical" evidence="1">
    <location>
        <begin position="202"/>
        <end position="221"/>
    </location>
</feature>
<feature type="transmembrane region" description="Helical" evidence="1">
    <location>
        <begin position="332"/>
        <end position="351"/>
    </location>
</feature>
<feature type="transmembrane region" description="Helical" evidence="1">
    <location>
        <begin position="301"/>
        <end position="320"/>
    </location>
</feature>
<gene>
    <name evidence="2" type="ORF">E3T49_06120</name>
</gene>
<feature type="transmembrane region" description="Helical" evidence="1">
    <location>
        <begin position="268"/>
        <end position="289"/>
    </location>
</feature>
<sequence>MRPDDSEQSDRVTYIELFFDLIFVFALTQLSRHLYENQSLQGAAESAVLVLALWWIWVHTTWVTNVLDPARLPVRGVVLGLSLIGLVVSVSIYESFGDRGFIFAVAYVVLQLGRTAFMALALARHDRGLHRSFVRIFVWLAVAGSFWIAGGLLPADYRLLLWAIALGIEFVSASAGFPVPGLGRAAPGDAELSGPHIAERSALFVIIALGESFLVTGFAFVDQDVSVPGVIGLLLAFVSGAAMWWLYFDHGERAGSRALATSTDPGRIARFAYTYVHALIIAGVVLTSVGDKEVLGHPDSSMILSTAVAITGGPLLYLLGLTLFRFVVARELLVSHLAGIALLLLALPVAFTLSPLALGAVCASVLTLVACWETIVRVRNGTADEEAG</sequence>
<feature type="transmembrane region" description="Helical" evidence="1">
    <location>
        <begin position="42"/>
        <end position="60"/>
    </location>
</feature>
<reference evidence="2 3" key="1">
    <citation type="submission" date="2019-03" db="EMBL/GenBank/DDBJ databases">
        <title>Genomics of glacier-inhabiting Cryobacterium strains.</title>
        <authorList>
            <person name="Liu Q."/>
            <person name="Xin Y.-H."/>
        </authorList>
    </citation>
    <scope>NUCLEOTIDE SEQUENCE [LARGE SCALE GENOMIC DNA]</scope>
    <source>
        <strain evidence="2 3">TMT1-51</strain>
    </source>
</reference>
<feature type="transmembrane region" description="Helical" evidence="1">
    <location>
        <begin position="159"/>
        <end position="182"/>
    </location>
</feature>
<dbReference type="InterPro" id="IPR010640">
    <property type="entry name" value="Low_temperature_requirement_A"/>
</dbReference>
<feature type="transmembrane region" description="Helical" evidence="1">
    <location>
        <begin position="99"/>
        <end position="121"/>
    </location>
</feature>
<evidence type="ECO:0000313" key="3">
    <source>
        <dbReference type="Proteomes" id="UP000297472"/>
    </source>
</evidence>
<dbReference type="Proteomes" id="UP000297472">
    <property type="component" value="Unassembled WGS sequence"/>
</dbReference>
<protein>
    <submittedName>
        <fullName evidence="2">Low temperature requirement protein A</fullName>
    </submittedName>
</protein>
<feature type="transmembrane region" description="Helical" evidence="1">
    <location>
        <begin position="133"/>
        <end position="153"/>
    </location>
</feature>
<keyword evidence="1" id="KW-0472">Membrane</keyword>
<evidence type="ECO:0000256" key="1">
    <source>
        <dbReference type="SAM" id="Phobius"/>
    </source>
</evidence>
<dbReference type="PANTHER" id="PTHR36840:SF1">
    <property type="entry name" value="BLL5714 PROTEIN"/>
    <property type="match status" value="1"/>
</dbReference>